<dbReference type="PANTHER" id="PTHR43775:SF37">
    <property type="entry name" value="SI:DKEY-61P9.11"/>
    <property type="match status" value="1"/>
</dbReference>
<dbReference type="Pfam" id="PF16197">
    <property type="entry name" value="KAsynt_C_assoc"/>
    <property type="match status" value="1"/>
</dbReference>
<dbReference type="EMBL" id="MU150277">
    <property type="protein sequence ID" value="KAF9461926.1"/>
    <property type="molecule type" value="Genomic_DNA"/>
</dbReference>
<dbReference type="InterPro" id="IPR042099">
    <property type="entry name" value="ANL_N_sf"/>
</dbReference>
<evidence type="ECO:0000259" key="7">
    <source>
        <dbReference type="PROSITE" id="PS52004"/>
    </source>
</evidence>
<evidence type="ECO:0000259" key="6">
    <source>
        <dbReference type="PROSITE" id="PS50075"/>
    </source>
</evidence>
<evidence type="ECO:0000256" key="4">
    <source>
        <dbReference type="ARBA" id="ARBA00022679"/>
    </source>
</evidence>
<dbReference type="OrthoDB" id="5334845at2759"/>
<dbReference type="Proteomes" id="UP000807353">
    <property type="component" value="Unassembled WGS sequence"/>
</dbReference>
<evidence type="ECO:0000256" key="2">
    <source>
        <dbReference type="ARBA" id="ARBA00022450"/>
    </source>
</evidence>
<feature type="domain" description="Ketosynthase family 3 (KS3)" evidence="7">
    <location>
        <begin position="713"/>
        <end position="1134"/>
    </location>
</feature>
<name>A0A9P5Y608_9AGAR</name>
<evidence type="ECO:0000256" key="1">
    <source>
        <dbReference type="ARBA" id="ARBA00005179"/>
    </source>
</evidence>
<dbReference type="InterPro" id="IPR000873">
    <property type="entry name" value="AMP-dep_synth/lig_dom"/>
</dbReference>
<dbReference type="InterPro" id="IPR018201">
    <property type="entry name" value="Ketoacyl_synth_AS"/>
</dbReference>
<keyword evidence="5" id="KW-0843">Virulence</keyword>
<dbReference type="SUPFAM" id="SSF56801">
    <property type="entry name" value="Acetyl-CoA synthetase-like"/>
    <property type="match status" value="1"/>
</dbReference>
<dbReference type="PROSITE" id="PS00606">
    <property type="entry name" value="KS3_1"/>
    <property type="match status" value="1"/>
</dbReference>
<dbReference type="Pfam" id="PF00109">
    <property type="entry name" value="ketoacyl-synt"/>
    <property type="match status" value="1"/>
</dbReference>
<organism evidence="8 9">
    <name type="scientific">Collybia nuda</name>
    <dbReference type="NCBI Taxonomy" id="64659"/>
    <lineage>
        <taxon>Eukaryota</taxon>
        <taxon>Fungi</taxon>
        <taxon>Dikarya</taxon>
        <taxon>Basidiomycota</taxon>
        <taxon>Agaricomycotina</taxon>
        <taxon>Agaricomycetes</taxon>
        <taxon>Agaricomycetidae</taxon>
        <taxon>Agaricales</taxon>
        <taxon>Tricholomatineae</taxon>
        <taxon>Clitocybaceae</taxon>
        <taxon>Collybia</taxon>
    </lineage>
</organism>
<dbReference type="InterPro" id="IPR016039">
    <property type="entry name" value="Thiolase-like"/>
</dbReference>
<dbReference type="Gene3D" id="3.30.70.3290">
    <property type="match status" value="1"/>
</dbReference>
<gene>
    <name evidence="8" type="ORF">BDZ94DRAFT_1195440</name>
</gene>
<keyword evidence="4" id="KW-0808">Transferase</keyword>
<accession>A0A9P5Y608</accession>
<dbReference type="InterPro" id="IPR009081">
    <property type="entry name" value="PP-bd_ACP"/>
</dbReference>
<keyword evidence="9" id="KW-1185">Reference proteome</keyword>
<dbReference type="Pfam" id="PF23562">
    <property type="entry name" value="AMP-binding_C_3"/>
    <property type="match status" value="1"/>
</dbReference>
<proteinExistence type="predicted"/>
<protein>
    <submittedName>
        <fullName evidence="8">Polyketide synthetase</fullName>
    </submittedName>
</protein>
<dbReference type="InterPro" id="IPR014030">
    <property type="entry name" value="Ketoacyl_synth_N"/>
</dbReference>
<comment type="caution">
    <text evidence="8">The sequence shown here is derived from an EMBL/GenBank/DDBJ whole genome shotgun (WGS) entry which is preliminary data.</text>
</comment>
<dbReference type="InterPro" id="IPR014031">
    <property type="entry name" value="Ketoacyl_synth_C"/>
</dbReference>
<evidence type="ECO:0000256" key="3">
    <source>
        <dbReference type="ARBA" id="ARBA00022553"/>
    </source>
</evidence>
<dbReference type="Gene3D" id="3.40.47.10">
    <property type="match status" value="1"/>
</dbReference>
<dbReference type="PANTHER" id="PTHR43775">
    <property type="entry name" value="FATTY ACID SYNTHASE"/>
    <property type="match status" value="1"/>
</dbReference>
<evidence type="ECO:0000256" key="5">
    <source>
        <dbReference type="ARBA" id="ARBA00023026"/>
    </source>
</evidence>
<dbReference type="CDD" id="cd00833">
    <property type="entry name" value="PKS"/>
    <property type="match status" value="1"/>
</dbReference>
<feature type="domain" description="Carrier" evidence="6">
    <location>
        <begin position="617"/>
        <end position="692"/>
    </location>
</feature>
<dbReference type="Gene3D" id="1.10.1200.10">
    <property type="entry name" value="ACP-like"/>
    <property type="match status" value="1"/>
</dbReference>
<dbReference type="SUPFAM" id="SSF47336">
    <property type="entry name" value="ACP-like"/>
    <property type="match status" value="1"/>
</dbReference>
<dbReference type="Gene3D" id="3.40.50.12780">
    <property type="entry name" value="N-terminal domain of ligase-like"/>
    <property type="match status" value="1"/>
</dbReference>
<dbReference type="Pfam" id="PF00550">
    <property type="entry name" value="PP-binding"/>
    <property type="match status" value="1"/>
</dbReference>
<dbReference type="Pfam" id="PF00501">
    <property type="entry name" value="AMP-binding"/>
    <property type="match status" value="1"/>
</dbReference>
<comment type="pathway">
    <text evidence="1">Secondary metabolite biosynthesis.</text>
</comment>
<dbReference type="Pfam" id="PF02801">
    <property type="entry name" value="Ketoacyl-synt_C"/>
    <property type="match status" value="1"/>
</dbReference>
<dbReference type="SMART" id="SM00825">
    <property type="entry name" value="PKS_KS"/>
    <property type="match status" value="1"/>
</dbReference>
<dbReference type="InterPro" id="IPR050091">
    <property type="entry name" value="PKS_NRPS_Biosynth_Enz"/>
</dbReference>
<dbReference type="InterPro" id="IPR020841">
    <property type="entry name" value="PKS_Beta-ketoAc_synthase_dom"/>
</dbReference>
<evidence type="ECO:0000313" key="8">
    <source>
        <dbReference type="EMBL" id="KAF9461926.1"/>
    </source>
</evidence>
<dbReference type="PROSITE" id="PS50075">
    <property type="entry name" value="CARRIER"/>
    <property type="match status" value="1"/>
</dbReference>
<dbReference type="GO" id="GO:0006633">
    <property type="term" value="P:fatty acid biosynthetic process"/>
    <property type="evidence" value="ECO:0007669"/>
    <property type="project" value="InterPro"/>
</dbReference>
<dbReference type="GO" id="GO:0004312">
    <property type="term" value="F:fatty acid synthase activity"/>
    <property type="evidence" value="ECO:0007669"/>
    <property type="project" value="TreeGrafter"/>
</dbReference>
<dbReference type="PROSITE" id="PS52004">
    <property type="entry name" value="KS3_2"/>
    <property type="match status" value="1"/>
</dbReference>
<dbReference type="InterPro" id="IPR032821">
    <property type="entry name" value="PKS_assoc"/>
</dbReference>
<dbReference type="InterPro" id="IPR036736">
    <property type="entry name" value="ACP-like_sf"/>
</dbReference>
<keyword evidence="3" id="KW-0597">Phosphoprotein</keyword>
<dbReference type="GO" id="GO:0004315">
    <property type="term" value="F:3-oxoacyl-[acyl-carrier-protein] synthase activity"/>
    <property type="evidence" value="ECO:0007669"/>
    <property type="project" value="InterPro"/>
</dbReference>
<keyword evidence="2" id="KW-0596">Phosphopantetheine</keyword>
<reference evidence="8" key="1">
    <citation type="submission" date="2020-11" db="EMBL/GenBank/DDBJ databases">
        <authorList>
            <consortium name="DOE Joint Genome Institute"/>
            <person name="Ahrendt S."/>
            <person name="Riley R."/>
            <person name="Andreopoulos W."/>
            <person name="Labutti K."/>
            <person name="Pangilinan J."/>
            <person name="Ruiz-Duenas F.J."/>
            <person name="Barrasa J.M."/>
            <person name="Sanchez-Garcia M."/>
            <person name="Camarero S."/>
            <person name="Miyauchi S."/>
            <person name="Serrano A."/>
            <person name="Linde D."/>
            <person name="Babiker R."/>
            <person name="Drula E."/>
            <person name="Ayuso-Fernandez I."/>
            <person name="Pacheco R."/>
            <person name="Padilla G."/>
            <person name="Ferreira P."/>
            <person name="Barriuso J."/>
            <person name="Kellner H."/>
            <person name="Castanera R."/>
            <person name="Alfaro M."/>
            <person name="Ramirez L."/>
            <person name="Pisabarro A.G."/>
            <person name="Kuo A."/>
            <person name="Tritt A."/>
            <person name="Lipzen A."/>
            <person name="He G."/>
            <person name="Yan M."/>
            <person name="Ng V."/>
            <person name="Cullen D."/>
            <person name="Martin F."/>
            <person name="Rosso M.-N."/>
            <person name="Henrissat B."/>
            <person name="Hibbett D."/>
            <person name="Martinez A.T."/>
            <person name="Grigoriev I.V."/>
        </authorList>
    </citation>
    <scope>NUCLEOTIDE SEQUENCE</scope>
    <source>
        <strain evidence="8">CBS 247.69</strain>
    </source>
</reference>
<sequence>MTDSTDFSTTNSLLSALHRYAIHTPNNIFLSENRQAELSFCDTYLLTTQLIPLRLLLLCPSLATHDRRKNVILLCPNNSLFPLSMFALWTLSATVVPISVSADPSLWAGMVDLVTPDTIFVSSFLKDKLTHCLDEAPISRRPQNIIELEFLIPPEFLSYSTDRASDFIPSCHKWLSSHLSIRETTKSAYSLPLDFGRDNAAVTMFTSSAVDWSSLKCVTYTHQMLLQSSIRAIAMLGGVGYSSQPKRHLGWLPLSHCFEFCISFCGIVMGTGGSYVFYDPSVSSPMLPESTPLATLLLAGLEYHANATSFCAIPAVVHQISQQCTASGLQRLQELHSLGVGGAPTPPHLFGWAINNDISYFDCSGATEAVGTICIRRALDPRQSQYGLQVISGLMGSLEKSQMTNNFGELIISGTHLPTGYDGRESNAFHYDPASGITTYRTGDLYSHQESVSVLSYLEGEPVPAYSSAHEPMSGLSYLGRTDDMVVFATGLKTNVLPLEKRLNENSFICRSAIIYDARKDALLVLVQPQVKDPSSLNAAVVLDAVMEINSSLPFGKRLLHENILVVKDLPVTTKLTLNRKRVKKVVSSLITNSQILGAFGPFWETRPNSESTTLSPNIRERVVSLLSRIFHVRESHFDESSDTFLNLPLTSLSSVQLARALQDQFSLNITAAQLFGIHSVNDLCSLIAQNTRVIESTSPPSKGVPELTSTITEDLVFTGATCRFCGGIDSLDTLWFSLLSPDTFVKQLPRQHPSSRWTDDHLNEEDISRMGWLDDSIIDVISLSEFFGIPPTEVEYMSPNSRLVLKLGYEAIEDAGIAPTSLGGKPWGIFTALNDSGWRERRAQESPSTREYAKGLEGSADDAAGARLSYFLNLTGPAIEIKTACSSSAVAIHQACTAIRNGDCEAAVVIASTTFFHPASALFRSITGISSRSGHCSPFSDSADGFVPSEGAAAVVIQKASDTTIQPYGCLKASAVTQDGRSRGFFAPNPQAQKRLLRTAIDRAGCPSKDIFFVEAHGTGTRIGDTIEIEAINEVFGPSRDGPLYLGSVKGVIGHTEECSGLAGLLKAILCIKNEAIPPQPRLGIPNEAIDMEAPKLIVPQKLTPFPVGATPRLVGISSFGLSGTLAHLILEEFPWKTRLPATSPKARQLFLLTARSRADFVGSLQQYFEHFRNQNIQERSFEAVCRTTQIGRDHFRVRRAWVVDGWRALMTVLQQASMHPPPVHNTPPRPKIGLWFGLPLVDADLGQNDHPLYNSMLSQSAQGWATENEYFLKQLVIAKCLVSFGCDVTVVGGEGLSEYVGAVFGEVMPSTAVFRAINVQAQEGQKACVIRCKRDRLDELLMEWKYNELHLTGEHGSELFTVQGDTGAIMELSLKDCVEVQRIDDLLISRAYTLDHTIPLSRSHTQLISGHLGEVLPPSLTTNVTYWEGVHNRPVQSVEAWKTLAAACDVVINISDTRDIEHFLGDQCISFHQSSMLAVLGHLFEKGCTLNWPLIAPPGDMAHIPTYHWATDVQWKLFRQEEQEEQ</sequence>
<dbReference type="SUPFAM" id="SSF53901">
    <property type="entry name" value="Thiolase-like"/>
    <property type="match status" value="1"/>
</dbReference>
<evidence type="ECO:0000313" key="9">
    <source>
        <dbReference type="Proteomes" id="UP000807353"/>
    </source>
</evidence>